<dbReference type="EMBL" id="CP014585">
    <property type="protein sequence ID" value="ANZ75904.1"/>
    <property type="molecule type" value="Genomic_DNA"/>
</dbReference>
<feature type="coiled-coil region" evidence="1">
    <location>
        <begin position="90"/>
        <end position="213"/>
    </location>
</feature>
<dbReference type="AlphaFoldDB" id="A0A1B2JCX2"/>
<keyword evidence="1" id="KW-0175">Coiled coil</keyword>
<evidence type="ECO:0000256" key="1">
    <source>
        <dbReference type="SAM" id="Coils"/>
    </source>
</evidence>
<keyword evidence="3" id="KW-1185">Reference proteome</keyword>
<gene>
    <name evidence="2" type="ORF">ATY40_BA7502736</name>
</gene>
<dbReference type="Proteomes" id="UP000094565">
    <property type="component" value="Chromosome 2"/>
</dbReference>
<reference evidence="2 3" key="1">
    <citation type="submission" date="2016-02" db="EMBL/GenBank/DDBJ databases">
        <title>Comparative genomic and transcriptomic foundation for Pichia pastoris.</title>
        <authorList>
            <person name="Love K.R."/>
            <person name="Shah K.A."/>
            <person name="Whittaker C.A."/>
            <person name="Wu J."/>
            <person name="Bartlett M.C."/>
            <person name="Ma D."/>
            <person name="Leeson R.L."/>
            <person name="Priest M."/>
            <person name="Young S.K."/>
            <person name="Love J.C."/>
        </authorList>
    </citation>
    <scope>NUCLEOTIDE SEQUENCE [LARGE SCALE GENOMIC DNA]</scope>
    <source>
        <strain evidence="2 3">ATCC 28485</strain>
    </source>
</reference>
<evidence type="ECO:0000313" key="2">
    <source>
        <dbReference type="EMBL" id="ANZ75904.1"/>
    </source>
</evidence>
<accession>A0A1B2JCX2</accession>
<protein>
    <submittedName>
        <fullName evidence="2">BA75_02736T0</fullName>
    </submittedName>
</protein>
<sequence length="230" mass="26834">MSTEEAGIKTQAQLLDTELNKYMSTRTQVWDLADVVKLGNKLTEDQIQKIQTLKAEVDRSEAYLKLNLRSQQLEFRTIYEQNKNVEEVVNEKLQSKLSEIESQNAKLQSQVDTVSELIDKRKQITDLLNLFISGNQDLELSKDELEKTFQGYDMEPVYKMGKRSGKIYRFKKLHLKESVQQLNAKIKDKEAQIQKLKANIREKKARWERLSKIIASNLESLKEDLEPELK</sequence>
<evidence type="ECO:0000313" key="3">
    <source>
        <dbReference type="Proteomes" id="UP000094565"/>
    </source>
</evidence>
<name>A0A1B2JCX2_PICPA</name>
<organism evidence="2 3">
    <name type="scientific">Komagataella pastoris</name>
    <name type="common">Yeast</name>
    <name type="synonym">Pichia pastoris</name>
    <dbReference type="NCBI Taxonomy" id="4922"/>
    <lineage>
        <taxon>Eukaryota</taxon>
        <taxon>Fungi</taxon>
        <taxon>Dikarya</taxon>
        <taxon>Ascomycota</taxon>
        <taxon>Saccharomycotina</taxon>
        <taxon>Pichiomycetes</taxon>
        <taxon>Pichiales</taxon>
        <taxon>Pichiaceae</taxon>
        <taxon>Komagataella</taxon>
    </lineage>
</organism>
<dbReference type="OrthoDB" id="10299109at2759"/>
<proteinExistence type="predicted"/>